<dbReference type="OrthoDB" id="408728at2759"/>
<reference evidence="2" key="1">
    <citation type="submission" date="2025-08" db="UniProtKB">
        <authorList>
            <consortium name="RefSeq"/>
        </authorList>
    </citation>
    <scope>IDENTIFICATION</scope>
    <source>
        <tissue evidence="2">Whole body</tissue>
    </source>
</reference>
<accession>A0A6J1PKY2</accession>
<dbReference type="AlphaFoldDB" id="A0A6J1PKY2"/>
<dbReference type="PANTHER" id="PTHR24098">
    <property type="entry name" value="OUTER SEGMENT 5"/>
    <property type="match status" value="1"/>
</dbReference>
<dbReference type="GeneID" id="112453482"/>
<evidence type="ECO:0000313" key="2">
    <source>
        <dbReference type="RefSeq" id="XP_024870033.1"/>
    </source>
</evidence>
<organism evidence="1 2">
    <name type="scientific">Temnothorax curvispinosus</name>
    <dbReference type="NCBI Taxonomy" id="300111"/>
    <lineage>
        <taxon>Eukaryota</taxon>
        <taxon>Metazoa</taxon>
        <taxon>Ecdysozoa</taxon>
        <taxon>Arthropoda</taxon>
        <taxon>Hexapoda</taxon>
        <taxon>Insecta</taxon>
        <taxon>Pterygota</taxon>
        <taxon>Neoptera</taxon>
        <taxon>Endopterygota</taxon>
        <taxon>Hymenoptera</taxon>
        <taxon>Apocrita</taxon>
        <taxon>Aculeata</taxon>
        <taxon>Formicoidea</taxon>
        <taxon>Formicidae</taxon>
        <taxon>Myrmicinae</taxon>
        <taxon>Temnothorax</taxon>
    </lineage>
</organism>
<dbReference type="GO" id="GO:0005929">
    <property type="term" value="C:cilium"/>
    <property type="evidence" value="ECO:0007669"/>
    <property type="project" value="TreeGrafter"/>
</dbReference>
<gene>
    <name evidence="2" type="primary">LOC112453482</name>
</gene>
<dbReference type="GO" id="GO:0030992">
    <property type="term" value="C:intraciliary transport particle B"/>
    <property type="evidence" value="ECO:0007669"/>
    <property type="project" value="TreeGrafter"/>
</dbReference>
<dbReference type="GO" id="GO:0060271">
    <property type="term" value="P:cilium assembly"/>
    <property type="evidence" value="ECO:0007669"/>
    <property type="project" value="TreeGrafter"/>
</dbReference>
<dbReference type="PANTHER" id="PTHR24098:SF0">
    <property type="entry name" value="OUTER SEGMENT 5"/>
    <property type="match status" value="1"/>
</dbReference>
<protein>
    <submittedName>
        <fullName evidence="2">Intraflagellar transport protein 80 homolog</fullName>
    </submittedName>
</protein>
<name>A0A6J1PKY2_9HYME</name>
<dbReference type="Proteomes" id="UP000504618">
    <property type="component" value="Unplaced"/>
</dbReference>
<evidence type="ECO:0000313" key="1">
    <source>
        <dbReference type="Proteomes" id="UP000504618"/>
    </source>
</evidence>
<proteinExistence type="predicted"/>
<sequence length="94" mass="10805">MSLTTFYLRFYLRLRRCNDTNWSHSMEKVNTGSIYSIAWSSDSTQVAMACSNGKLLTGHIIDSFSFDGEFYEQIFGRVLDNREATLKSIGAIYR</sequence>
<keyword evidence="1" id="KW-1185">Reference proteome</keyword>
<dbReference type="RefSeq" id="XP_024870033.1">
    <property type="nucleotide sequence ID" value="XM_025014265.1"/>
</dbReference>